<name>A0AA38P783_9AGAR</name>
<dbReference type="EMBL" id="MU806248">
    <property type="protein sequence ID" value="KAJ3837415.1"/>
    <property type="molecule type" value="Genomic_DNA"/>
</dbReference>
<gene>
    <name evidence="2" type="ORF">F5878DRAFT_726093</name>
</gene>
<keyword evidence="1" id="KW-1133">Transmembrane helix</keyword>
<comment type="caution">
    <text evidence="2">The sequence shown here is derived from an EMBL/GenBank/DDBJ whole genome shotgun (WGS) entry which is preliminary data.</text>
</comment>
<keyword evidence="1" id="KW-0812">Transmembrane</keyword>
<feature type="transmembrane region" description="Helical" evidence="1">
    <location>
        <begin position="38"/>
        <end position="60"/>
    </location>
</feature>
<organism evidence="2 3">
    <name type="scientific">Lentinula raphanica</name>
    <dbReference type="NCBI Taxonomy" id="153919"/>
    <lineage>
        <taxon>Eukaryota</taxon>
        <taxon>Fungi</taxon>
        <taxon>Dikarya</taxon>
        <taxon>Basidiomycota</taxon>
        <taxon>Agaricomycotina</taxon>
        <taxon>Agaricomycetes</taxon>
        <taxon>Agaricomycetidae</taxon>
        <taxon>Agaricales</taxon>
        <taxon>Marasmiineae</taxon>
        <taxon>Omphalotaceae</taxon>
        <taxon>Lentinula</taxon>
    </lineage>
</organism>
<proteinExistence type="predicted"/>
<dbReference type="Proteomes" id="UP001163846">
    <property type="component" value="Unassembled WGS sequence"/>
</dbReference>
<keyword evidence="1" id="KW-0472">Membrane</keyword>
<evidence type="ECO:0000313" key="3">
    <source>
        <dbReference type="Proteomes" id="UP001163846"/>
    </source>
</evidence>
<keyword evidence="3" id="KW-1185">Reference proteome</keyword>
<sequence>MSPTTTTHGHAFVPSSTFTAHSTSSYTNYHTHPTITSIWTIIALTIVVTVVSGVLCYSIYSCYQTAAYQHRLHITELNCQRAQARISVKARLSSTKDGHANEEYIEDRLLDFDIAKRLSFNMGYSNSMISSRSSAITDIDSLPLAAIYSTHNVPYMIHKSPISPILPCDYESAQKSPGPPAPIFFDSNHIPFYMPESPRSPLIDSKLAPVAGCLSTNSYNASPTVSSTFTSAMPILDASDCAKVTVFCPRPRLASTRQACKRVASSESLVEDPCPFSQVSSSPTTSVPSIGQLNISCNQVAS</sequence>
<dbReference type="AlphaFoldDB" id="A0AA38P783"/>
<accession>A0AA38P783</accession>
<evidence type="ECO:0000313" key="2">
    <source>
        <dbReference type="EMBL" id="KAJ3837415.1"/>
    </source>
</evidence>
<reference evidence="2" key="1">
    <citation type="submission" date="2022-08" db="EMBL/GenBank/DDBJ databases">
        <authorList>
            <consortium name="DOE Joint Genome Institute"/>
            <person name="Min B."/>
            <person name="Riley R."/>
            <person name="Sierra-Patev S."/>
            <person name="Naranjo-Ortiz M."/>
            <person name="Looney B."/>
            <person name="Konkel Z."/>
            <person name="Slot J.C."/>
            <person name="Sakamoto Y."/>
            <person name="Steenwyk J.L."/>
            <person name="Rokas A."/>
            <person name="Carro J."/>
            <person name="Camarero S."/>
            <person name="Ferreira P."/>
            <person name="Molpeceres G."/>
            <person name="Ruiz-Duenas F.J."/>
            <person name="Serrano A."/>
            <person name="Henrissat B."/>
            <person name="Drula E."/>
            <person name="Hughes K.W."/>
            <person name="Mata J.L."/>
            <person name="Ishikawa N.K."/>
            <person name="Vargas-Isla R."/>
            <person name="Ushijima S."/>
            <person name="Smith C.A."/>
            <person name="Ahrendt S."/>
            <person name="Andreopoulos W."/>
            <person name="He G."/>
            <person name="Labutti K."/>
            <person name="Lipzen A."/>
            <person name="Ng V."/>
            <person name="Sandor L."/>
            <person name="Barry K."/>
            <person name="Martinez A.T."/>
            <person name="Xiao Y."/>
            <person name="Gibbons J.G."/>
            <person name="Terashima K."/>
            <person name="Hibbett D.S."/>
            <person name="Grigoriev I.V."/>
        </authorList>
    </citation>
    <scope>NUCLEOTIDE SEQUENCE</scope>
    <source>
        <strain evidence="2">TFB9207</strain>
    </source>
</reference>
<protein>
    <submittedName>
        <fullName evidence="2">Uncharacterized protein</fullName>
    </submittedName>
</protein>
<evidence type="ECO:0000256" key="1">
    <source>
        <dbReference type="SAM" id="Phobius"/>
    </source>
</evidence>